<comment type="cofactor">
    <cofactor evidence="1">
        <name>FAD</name>
        <dbReference type="ChEBI" id="CHEBI:57692"/>
    </cofactor>
</comment>
<dbReference type="Gene3D" id="3.30.410.40">
    <property type="match status" value="1"/>
</dbReference>
<evidence type="ECO:0000256" key="3">
    <source>
        <dbReference type="ARBA" id="ARBA00022630"/>
    </source>
</evidence>
<dbReference type="PANTHER" id="PTHR11552:SF147">
    <property type="entry name" value="CHOLINE DEHYDROGENASE, MITOCHONDRIAL"/>
    <property type="match status" value="1"/>
</dbReference>
<dbReference type="PANTHER" id="PTHR11552">
    <property type="entry name" value="GLUCOSE-METHANOL-CHOLINE GMC OXIDOREDUCTASE"/>
    <property type="match status" value="1"/>
</dbReference>
<keyword evidence="4" id="KW-0274">FAD</keyword>
<name>A0A8H7WAH4_9HELO</name>
<protein>
    <recommendedName>
        <fullName evidence="5">Glucose-methanol-choline oxidoreductase N-terminal domain-containing protein</fullName>
    </recommendedName>
</protein>
<reference evidence="6" key="1">
    <citation type="submission" date="2021-02" db="EMBL/GenBank/DDBJ databases">
        <title>Genome sequence Cadophora malorum strain M34.</title>
        <authorList>
            <person name="Stefanovic E."/>
            <person name="Vu D."/>
            <person name="Scully C."/>
            <person name="Dijksterhuis J."/>
            <person name="Roader J."/>
            <person name="Houbraken J."/>
        </authorList>
    </citation>
    <scope>NUCLEOTIDE SEQUENCE</scope>
    <source>
        <strain evidence="6">M34</strain>
    </source>
</reference>
<dbReference type="AlphaFoldDB" id="A0A8H7WAH4"/>
<dbReference type="Gene3D" id="3.50.50.60">
    <property type="entry name" value="FAD/NAD(P)-binding domain"/>
    <property type="match status" value="1"/>
</dbReference>
<evidence type="ECO:0000256" key="4">
    <source>
        <dbReference type="ARBA" id="ARBA00022827"/>
    </source>
</evidence>
<dbReference type="Pfam" id="PF00732">
    <property type="entry name" value="GMC_oxred_N"/>
    <property type="match status" value="1"/>
</dbReference>
<evidence type="ECO:0000313" key="6">
    <source>
        <dbReference type="EMBL" id="KAG4418109.1"/>
    </source>
</evidence>
<evidence type="ECO:0000256" key="1">
    <source>
        <dbReference type="ARBA" id="ARBA00001974"/>
    </source>
</evidence>
<organism evidence="6 7">
    <name type="scientific">Cadophora malorum</name>
    <dbReference type="NCBI Taxonomy" id="108018"/>
    <lineage>
        <taxon>Eukaryota</taxon>
        <taxon>Fungi</taxon>
        <taxon>Dikarya</taxon>
        <taxon>Ascomycota</taxon>
        <taxon>Pezizomycotina</taxon>
        <taxon>Leotiomycetes</taxon>
        <taxon>Helotiales</taxon>
        <taxon>Ploettnerulaceae</taxon>
        <taxon>Cadophora</taxon>
    </lineage>
</organism>
<evidence type="ECO:0000313" key="7">
    <source>
        <dbReference type="Proteomes" id="UP000664132"/>
    </source>
</evidence>
<comment type="similarity">
    <text evidence="2">Belongs to the GMC oxidoreductase family.</text>
</comment>
<dbReference type="Proteomes" id="UP000664132">
    <property type="component" value="Unassembled WGS sequence"/>
</dbReference>
<dbReference type="OrthoDB" id="269227at2759"/>
<keyword evidence="7" id="KW-1185">Reference proteome</keyword>
<dbReference type="GO" id="GO:0050660">
    <property type="term" value="F:flavin adenine dinucleotide binding"/>
    <property type="evidence" value="ECO:0007669"/>
    <property type="project" value="InterPro"/>
</dbReference>
<accession>A0A8H7WAH4</accession>
<dbReference type="EMBL" id="JAFJYH010000137">
    <property type="protein sequence ID" value="KAG4418109.1"/>
    <property type="molecule type" value="Genomic_DNA"/>
</dbReference>
<keyword evidence="3" id="KW-0285">Flavoprotein</keyword>
<evidence type="ECO:0000256" key="2">
    <source>
        <dbReference type="ARBA" id="ARBA00010790"/>
    </source>
</evidence>
<gene>
    <name evidence="6" type="ORF">IFR04_008770</name>
</gene>
<sequence>MSGPTHTHIVVGTGSAGCVVTARIAEDPDNRVLLIEAGPDCDALEDSLSQIRESRRVPMQGQSEFFDPKIDWNLQVHMPRDGALIPMRVPQAKLIGGGSSINGGTALRSTRNDSREWVELGNDAWDFASVHEVYQSLEHDHIRGTREPHPIERAVSTELGGIQMAFLKGAVEIGFKEVIDLNETGTEGAGPSPVCRVADQRVSAADTFIYPRRHWKTLIMMTGVIMDRIVFSDNKKATGVILGDGRKIDASVEVILSAGAILSPAILQRSDIGPEELLR</sequence>
<dbReference type="InterPro" id="IPR036188">
    <property type="entry name" value="FAD/NAD-bd_sf"/>
</dbReference>
<dbReference type="GO" id="GO:0016614">
    <property type="term" value="F:oxidoreductase activity, acting on CH-OH group of donors"/>
    <property type="evidence" value="ECO:0007669"/>
    <property type="project" value="InterPro"/>
</dbReference>
<comment type="caution">
    <text evidence="6">The sequence shown here is derived from an EMBL/GenBank/DDBJ whole genome shotgun (WGS) entry which is preliminary data.</text>
</comment>
<dbReference type="InterPro" id="IPR000172">
    <property type="entry name" value="GMC_OxRdtase_N"/>
</dbReference>
<dbReference type="SUPFAM" id="SSF51905">
    <property type="entry name" value="FAD/NAD(P)-binding domain"/>
    <property type="match status" value="1"/>
</dbReference>
<proteinExistence type="inferred from homology"/>
<dbReference type="InterPro" id="IPR012132">
    <property type="entry name" value="GMC_OxRdtase"/>
</dbReference>
<evidence type="ECO:0000259" key="5">
    <source>
        <dbReference type="Pfam" id="PF00732"/>
    </source>
</evidence>
<feature type="domain" description="Glucose-methanol-choline oxidoreductase N-terminal" evidence="5">
    <location>
        <begin position="8"/>
        <end position="276"/>
    </location>
</feature>